<evidence type="ECO:0000313" key="3">
    <source>
        <dbReference type="EMBL" id="EGK71949.1"/>
    </source>
</evidence>
<feature type="compositionally biased region" description="Basic and acidic residues" evidence="2">
    <location>
        <begin position="245"/>
        <end position="263"/>
    </location>
</feature>
<dbReference type="STRING" id="1000565.METUNv1_01727"/>
<keyword evidence="4" id="KW-1185">Reference proteome</keyword>
<feature type="compositionally biased region" description="Gly residues" evidence="2">
    <location>
        <begin position="55"/>
        <end position="68"/>
    </location>
</feature>
<feature type="compositionally biased region" description="Basic and acidic residues" evidence="2">
    <location>
        <begin position="115"/>
        <end position="132"/>
    </location>
</feature>
<evidence type="ECO:0000313" key="4">
    <source>
        <dbReference type="Proteomes" id="UP000005019"/>
    </source>
</evidence>
<keyword evidence="1" id="KW-0175">Coiled coil</keyword>
<gene>
    <name evidence="3" type="ORF">METUNv1_01727</name>
</gene>
<organism evidence="3 4">
    <name type="scientific">Methyloversatilis universalis (strain ATCC BAA-1314 / DSM 25237 / JCM 13912 / CCUG 52030 / FAM5)</name>
    <dbReference type="NCBI Taxonomy" id="1000565"/>
    <lineage>
        <taxon>Bacteria</taxon>
        <taxon>Pseudomonadati</taxon>
        <taxon>Pseudomonadota</taxon>
        <taxon>Betaproteobacteria</taxon>
        <taxon>Nitrosomonadales</taxon>
        <taxon>Sterolibacteriaceae</taxon>
        <taxon>Methyloversatilis</taxon>
    </lineage>
</organism>
<comment type="caution">
    <text evidence="3">The sequence shown here is derived from an EMBL/GenBank/DDBJ whole genome shotgun (WGS) entry which is preliminary data.</text>
</comment>
<dbReference type="Proteomes" id="UP000005019">
    <property type="component" value="Unassembled WGS sequence"/>
</dbReference>
<feature type="compositionally biased region" description="Basic and acidic residues" evidence="2">
    <location>
        <begin position="7"/>
        <end position="18"/>
    </location>
</feature>
<accession>F5RBT2</accession>
<feature type="region of interest" description="Disordered" evidence="2">
    <location>
        <begin position="1"/>
        <end position="30"/>
    </location>
</feature>
<sequence length="848" mass="91042">MQGSPEPRPRCEGSVEDRHRRRDLGQGQGGRLAARCAAGGCCEGAGAAGERPRQAGGGRRCTGHGPAGAGRCAVRSTGPRGAGAAARAARGARRPPGAHPREARQGRSGAGRLGAEGRRCEGRSRRREEGARRARGCRAARPGRSCRRVSDHRRDQHRHRRERIRRDPRMGSGADEPCPCARHRVPRAERRRASGGRAVGVEAGRVREGPRPAEERGGQRSPRSGRSRSRRSAAGGAGQGRCRRRCAELRRAARGRAAEDRGARRVAGRRRQVPGADRAGRAAGEGRHRSSPAPHRRARMAGDRRRAVAGRHPGRDAGRGAGPDQPAPTAEQRSQQLGAGRHPHGHARDLRPAPLRAAQRVREVARRRNDRRGRELPLRAAPAGARPVRRAGPDRPRGRAGMAGRTDRGRRDRHSTGVRDAQGAARWSAGQHAGALDRWRCRGPDAGGGVMDDIVDRLRDHQNGGRRAECEEAANQIEALRDMLDSARADMDVMRNALGVPVEPHQSLLERMVKAAQAKRGVVPECDDGKRVLREVFALCEDTEAKCSDEPGDFARGRRFEAKGIARAIGAWYQEEFCGRSHMGEPAAPAPDHFRDAAKMAPVHCTPTEHDGRIVYEHTSEPIPNADGFVLYAAPAPDRFRAAAKMMAVQPACMTCSGHGMVGGLLPNGGGYQADPCPDCAAPVTAGVPMPKPVAYGFGNTAITGHTNRLMMVRLDVPLDDQYAGAFWLPLVLADEARQYGAACRAAGEAAGYARGLAEAGRDTAPVVQNGEVLVTVTGLTGSGKSAIAGEIEIMCRALGLDAEWVDGAAEKHLTHAGWTEALEMYRPRVRIVEANIPRTDAALRGEV</sequence>
<evidence type="ECO:0000256" key="1">
    <source>
        <dbReference type="SAM" id="Coils"/>
    </source>
</evidence>
<protein>
    <submittedName>
        <fullName evidence="3">Uncharacterized protein</fullName>
    </submittedName>
</protein>
<feature type="compositionally biased region" description="Basic and acidic residues" evidence="2">
    <location>
        <begin position="278"/>
        <end position="288"/>
    </location>
</feature>
<feature type="compositionally biased region" description="Basic and acidic residues" evidence="2">
    <location>
        <begin position="360"/>
        <end position="377"/>
    </location>
</feature>
<feature type="compositionally biased region" description="Basic and acidic residues" evidence="2">
    <location>
        <begin position="204"/>
        <end position="218"/>
    </location>
</feature>
<feature type="region of interest" description="Disordered" evidence="2">
    <location>
        <begin position="45"/>
        <end position="440"/>
    </location>
</feature>
<feature type="compositionally biased region" description="Basic and acidic residues" evidence="2">
    <location>
        <begin position="405"/>
        <end position="417"/>
    </location>
</feature>
<dbReference type="AlphaFoldDB" id="F5RBT2"/>
<feature type="coiled-coil region" evidence="1">
    <location>
        <begin position="470"/>
        <end position="497"/>
    </location>
</feature>
<dbReference type="EMBL" id="AFHG01000044">
    <property type="protein sequence ID" value="EGK71949.1"/>
    <property type="molecule type" value="Genomic_DNA"/>
</dbReference>
<proteinExistence type="predicted"/>
<feature type="compositionally biased region" description="Low complexity" evidence="2">
    <location>
        <begin position="78"/>
        <end position="89"/>
    </location>
</feature>
<reference evidence="3 4" key="1">
    <citation type="journal article" date="2011" name="J. Bacteriol.">
        <title>Genome sequence of Methyloversatilis universalis FAM5T, a methylotrophic representative of the order Rhodocyclales.</title>
        <authorList>
            <person name="Kittichotirat W."/>
            <person name="Good N.M."/>
            <person name="Hall R."/>
            <person name="Bringel F."/>
            <person name="Lajus A."/>
            <person name="Medigue C."/>
            <person name="Smalley N.E."/>
            <person name="Beck D."/>
            <person name="Bumgarner R."/>
            <person name="Vuilleumier S."/>
            <person name="Kalyuzhnaya M.G."/>
        </authorList>
    </citation>
    <scope>NUCLEOTIDE SEQUENCE [LARGE SCALE GENOMIC DNA]</scope>
    <source>
        <strain evidence="4">ATCC BAA-1314 / JCM 13912 / FAM5</strain>
    </source>
</reference>
<evidence type="ECO:0000256" key="2">
    <source>
        <dbReference type="SAM" id="MobiDB-lite"/>
    </source>
</evidence>
<name>F5RBT2_METUF</name>